<feature type="transmembrane region" description="Helical" evidence="2">
    <location>
        <begin position="12"/>
        <end position="31"/>
    </location>
</feature>
<keyword evidence="2" id="KW-0472">Membrane</keyword>
<evidence type="ECO:0000256" key="1">
    <source>
        <dbReference type="ARBA" id="ARBA00022737"/>
    </source>
</evidence>
<name>A0A8K1CPV4_PYTOL</name>
<accession>A0A8K1CPV4</accession>
<dbReference type="InterPro" id="IPR024862">
    <property type="entry name" value="TRPV"/>
</dbReference>
<keyword evidence="4" id="KW-1185">Reference proteome</keyword>
<evidence type="ECO:0000256" key="2">
    <source>
        <dbReference type="SAM" id="Phobius"/>
    </source>
</evidence>
<feature type="transmembrane region" description="Helical" evidence="2">
    <location>
        <begin position="71"/>
        <end position="92"/>
    </location>
</feature>
<evidence type="ECO:0000313" key="3">
    <source>
        <dbReference type="EMBL" id="TMW67315.1"/>
    </source>
</evidence>
<organism evidence="3 4">
    <name type="scientific">Pythium oligandrum</name>
    <name type="common">Mycoparasitic fungus</name>
    <dbReference type="NCBI Taxonomy" id="41045"/>
    <lineage>
        <taxon>Eukaryota</taxon>
        <taxon>Sar</taxon>
        <taxon>Stramenopiles</taxon>
        <taxon>Oomycota</taxon>
        <taxon>Peronosporomycetes</taxon>
        <taxon>Pythiales</taxon>
        <taxon>Pythiaceae</taxon>
        <taxon>Pythium</taxon>
    </lineage>
</organism>
<gene>
    <name evidence="3" type="ORF">Poli38472_012431</name>
</gene>
<keyword evidence="1" id="KW-0677">Repeat</keyword>
<dbReference type="OrthoDB" id="533508at2759"/>
<dbReference type="GO" id="GO:0005886">
    <property type="term" value="C:plasma membrane"/>
    <property type="evidence" value="ECO:0007669"/>
    <property type="project" value="TreeGrafter"/>
</dbReference>
<dbReference type="EMBL" id="SPLM01000005">
    <property type="protein sequence ID" value="TMW67315.1"/>
    <property type="molecule type" value="Genomic_DNA"/>
</dbReference>
<dbReference type="AlphaFoldDB" id="A0A8K1CPV4"/>
<dbReference type="PANTHER" id="PTHR10582:SF2">
    <property type="entry name" value="INACTIVE"/>
    <property type="match status" value="1"/>
</dbReference>
<evidence type="ECO:0000313" key="4">
    <source>
        <dbReference type="Proteomes" id="UP000794436"/>
    </source>
</evidence>
<comment type="caution">
    <text evidence="3">The sequence shown here is derived from an EMBL/GenBank/DDBJ whole genome shotgun (WGS) entry which is preliminary data.</text>
</comment>
<proteinExistence type="predicted"/>
<evidence type="ECO:0008006" key="5">
    <source>
        <dbReference type="Google" id="ProtNLM"/>
    </source>
</evidence>
<dbReference type="GO" id="GO:0005216">
    <property type="term" value="F:monoatomic ion channel activity"/>
    <property type="evidence" value="ECO:0007669"/>
    <property type="project" value="InterPro"/>
</dbReference>
<keyword evidence="2" id="KW-0812">Transmembrane</keyword>
<dbReference type="PANTHER" id="PTHR10582">
    <property type="entry name" value="TRANSIENT RECEPTOR POTENTIAL ION CHANNEL PROTEIN"/>
    <property type="match status" value="1"/>
</dbReference>
<sequence>MILSMIQNDIARFVCVYFAVMAGFSQAIYLVKDGRVGVERLLHRVRLLLIAGFTGEVDYNDNYTDGRMNPFTQVLMFGYIMLVMILLVNLLIAMMGNTYTEVLTDSEHRWVAECANIMAAIENQCSAEQNYESRKKYAIPMITRGGMEELFLQIETSEVEVWRSQDAQDDEEKHKAVDEDIEKTVEEELVQKL</sequence>
<dbReference type="GO" id="GO:0098703">
    <property type="term" value="P:calcium ion import across plasma membrane"/>
    <property type="evidence" value="ECO:0007669"/>
    <property type="project" value="TreeGrafter"/>
</dbReference>
<dbReference type="Proteomes" id="UP000794436">
    <property type="component" value="Unassembled WGS sequence"/>
</dbReference>
<protein>
    <recommendedName>
        <fullName evidence="5">Ion transport domain-containing protein</fullName>
    </recommendedName>
</protein>
<keyword evidence="2" id="KW-1133">Transmembrane helix</keyword>
<reference evidence="3" key="1">
    <citation type="submission" date="2019-03" db="EMBL/GenBank/DDBJ databases">
        <title>Long read genome sequence of the mycoparasitic Pythium oligandrum ATCC 38472 isolated from sugarbeet rhizosphere.</title>
        <authorList>
            <person name="Gaulin E."/>
        </authorList>
    </citation>
    <scope>NUCLEOTIDE SEQUENCE</scope>
    <source>
        <strain evidence="3">ATCC 38472_TT</strain>
    </source>
</reference>